<evidence type="ECO:0000313" key="3">
    <source>
        <dbReference type="RefSeq" id="XP_017780747.1"/>
    </source>
</evidence>
<reference evidence="3" key="1">
    <citation type="submission" date="2025-08" db="UniProtKB">
        <authorList>
            <consortium name="RefSeq"/>
        </authorList>
    </citation>
    <scope>IDENTIFICATION</scope>
    <source>
        <tissue evidence="3">Whole Larva</tissue>
    </source>
</reference>
<dbReference type="Proteomes" id="UP000695000">
    <property type="component" value="Unplaced"/>
</dbReference>
<dbReference type="GeneID" id="108565683"/>
<dbReference type="PROSITE" id="PS51257">
    <property type="entry name" value="PROKAR_LIPOPROTEIN"/>
    <property type="match status" value="1"/>
</dbReference>
<proteinExistence type="predicted"/>
<dbReference type="RefSeq" id="XP_017780747.1">
    <property type="nucleotide sequence ID" value="XM_017925258.1"/>
</dbReference>
<protein>
    <submittedName>
        <fullName evidence="3">Uncharacterized protein LOC108565683</fullName>
    </submittedName>
</protein>
<organism evidence="2 3">
    <name type="scientific">Nicrophorus vespilloides</name>
    <name type="common">Boreal carrion beetle</name>
    <dbReference type="NCBI Taxonomy" id="110193"/>
    <lineage>
        <taxon>Eukaryota</taxon>
        <taxon>Metazoa</taxon>
        <taxon>Ecdysozoa</taxon>
        <taxon>Arthropoda</taxon>
        <taxon>Hexapoda</taxon>
        <taxon>Insecta</taxon>
        <taxon>Pterygota</taxon>
        <taxon>Neoptera</taxon>
        <taxon>Endopterygota</taxon>
        <taxon>Coleoptera</taxon>
        <taxon>Polyphaga</taxon>
        <taxon>Staphyliniformia</taxon>
        <taxon>Silphidae</taxon>
        <taxon>Nicrophorinae</taxon>
        <taxon>Nicrophorus</taxon>
    </lineage>
</organism>
<gene>
    <name evidence="3" type="primary">LOC108565683</name>
</gene>
<accession>A0ABM1N1P7</accession>
<sequence>MTIRLSNLVFVLFLFGSCLSSPSHSHSNGTDFDEYDGFYEDDKLKPKNETEEEAVDVYDQSQKGGTNVRVHMNKVMFIHTPSALLAAILASTIKDDGFLLQKPGDFDEDFNFNLTQLSNSQPPKPEAQIFVSTILNSTSTNATNPN</sequence>
<feature type="signal peptide" evidence="1">
    <location>
        <begin position="1"/>
        <end position="20"/>
    </location>
</feature>
<keyword evidence="2" id="KW-1185">Reference proteome</keyword>
<feature type="chain" id="PRO_5047201062" evidence="1">
    <location>
        <begin position="21"/>
        <end position="146"/>
    </location>
</feature>
<evidence type="ECO:0000313" key="2">
    <source>
        <dbReference type="Proteomes" id="UP000695000"/>
    </source>
</evidence>
<keyword evidence="1" id="KW-0732">Signal</keyword>
<name>A0ABM1N1P7_NICVS</name>
<evidence type="ECO:0000256" key="1">
    <source>
        <dbReference type="SAM" id="SignalP"/>
    </source>
</evidence>